<dbReference type="RefSeq" id="XP_007738093.1">
    <property type="nucleotide sequence ID" value="XM_007739903.1"/>
</dbReference>
<dbReference type="PANTHER" id="PTHR37534">
    <property type="entry name" value="TRANSCRIPTIONAL ACTIVATOR PROTEIN UGA3"/>
    <property type="match status" value="1"/>
</dbReference>
<accession>W9XBI6</accession>
<dbReference type="GO" id="GO:0005634">
    <property type="term" value="C:nucleus"/>
    <property type="evidence" value="ECO:0007669"/>
    <property type="project" value="UniProtKB-SubCell"/>
</dbReference>
<dbReference type="HOGENOM" id="CLU_028414_1_1_1"/>
<dbReference type="STRING" id="1182542.W9XBI6"/>
<evidence type="ECO:0000313" key="3">
    <source>
        <dbReference type="EMBL" id="EXJ77583.1"/>
    </source>
</evidence>
<dbReference type="Pfam" id="PF11951">
    <property type="entry name" value="Fungal_trans_2"/>
    <property type="match status" value="1"/>
</dbReference>
<evidence type="ECO:0000256" key="1">
    <source>
        <dbReference type="ARBA" id="ARBA00004123"/>
    </source>
</evidence>
<organism evidence="3 4">
    <name type="scientific">Capronia epimyces CBS 606.96</name>
    <dbReference type="NCBI Taxonomy" id="1182542"/>
    <lineage>
        <taxon>Eukaryota</taxon>
        <taxon>Fungi</taxon>
        <taxon>Dikarya</taxon>
        <taxon>Ascomycota</taxon>
        <taxon>Pezizomycotina</taxon>
        <taxon>Eurotiomycetes</taxon>
        <taxon>Chaetothyriomycetidae</taxon>
        <taxon>Chaetothyriales</taxon>
        <taxon>Herpotrichiellaceae</taxon>
        <taxon>Capronia</taxon>
    </lineage>
</organism>
<dbReference type="AlphaFoldDB" id="W9XBI6"/>
<evidence type="ECO:0000313" key="4">
    <source>
        <dbReference type="Proteomes" id="UP000019478"/>
    </source>
</evidence>
<sequence>MALAAIHRTSLMSPADCQFNDDARRLITNLTAACIQHLRKELQDPDDAQLGAQLATTRTLFLCEAISGSPTPRAWRTHFMGARALLTSSERSGGKALSSQRRDTSISFLKRWFNITEGLVALTTEGLSGGQATGFGPRGVVSMKEGNQVCLDVYTGCTEDLCVAFREIGAVAWEKRRAIDHPERYPRLSEDDFLREADMLELSVRRMIERDRSRSTVLNVTGAHDISPEQAEEFFLCNEAYQHTALIHVHRRIRGLPVHDPLVQESVRRIIECVSSIRPAATLSPLTLLTTPLFAAGCAALGTERIKIAQILTNMFALLRLPNMKRALEVLEAFWNDSEAREIDWDEFSRTCTSDYAVWNQVDDNIGQRDWDFLPY</sequence>
<dbReference type="GO" id="GO:0000976">
    <property type="term" value="F:transcription cis-regulatory region binding"/>
    <property type="evidence" value="ECO:0007669"/>
    <property type="project" value="TreeGrafter"/>
</dbReference>
<evidence type="ECO:0000256" key="2">
    <source>
        <dbReference type="ARBA" id="ARBA00023242"/>
    </source>
</evidence>
<dbReference type="GO" id="GO:0045944">
    <property type="term" value="P:positive regulation of transcription by RNA polymerase II"/>
    <property type="evidence" value="ECO:0007669"/>
    <property type="project" value="TreeGrafter"/>
</dbReference>
<proteinExistence type="predicted"/>
<dbReference type="GO" id="GO:0003700">
    <property type="term" value="F:DNA-binding transcription factor activity"/>
    <property type="evidence" value="ECO:0007669"/>
    <property type="project" value="TreeGrafter"/>
</dbReference>
<gene>
    <name evidence="3" type="ORF">A1O3_09810</name>
</gene>
<dbReference type="PANTHER" id="PTHR37534:SF15">
    <property type="entry name" value="ZN(II)2CYS6 TRANSCRIPTION FACTOR (EUROFUNG)"/>
    <property type="match status" value="1"/>
</dbReference>
<dbReference type="eggNOG" id="ENOG502QW7R">
    <property type="taxonomic scope" value="Eukaryota"/>
</dbReference>
<dbReference type="InterPro" id="IPR021858">
    <property type="entry name" value="Fun_TF"/>
</dbReference>
<comment type="caution">
    <text evidence="3">The sequence shown here is derived from an EMBL/GenBank/DDBJ whole genome shotgun (WGS) entry which is preliminary data.</text>
</comment>
<dbReference type="Proteomes" id="UP000019478">
    <property type="component" value="Unassembled WGS sequence"/>
</dbReference>
<keyword evidence="4" id="KW-1185">Reference proteome</keyword>
<dbReference type="OrthoDB" id="288726at2759"/>
<comment type="subcellular location">
    <subcellularLocation>
        <location evidence="1">Nucleus</location>
    </subcellularLocation>
</comment>
<name>W9XBI6_9EURO</name>
<dbReference type="EMBL" id="AMGY01000010">
    <property type="protein sequence ID" value="EXJ77583.1"/>
    <property type="molecule type" value="Genomic_DNA"/>
</dbReference>
<keyword evidence="2" id="KW-0539">Nucleus</keyword>
<reference evidence="3 4" key="1">
    <citation type="submission" date="2013-03" db="EMBL/GenBank/DDBJ databases">
        <title>The Genome Sequence of Capronia epimyces CBS 606.96.</title>
        <authorList>
            <consortium name="The Broad Institute Genomics Platform"/>
            <person name="Cuomo C."/>
            <person name="de Hoog S."/>
            <person name="Gorbushina A."/>
            <person name="Walker B."/>
            <person name="Young S.K."/>
            <person name="Zeng Q."/>
            <person name="Gargeya S."/>
            <person name="Fitzgerald M."/>
            <person name="Haas B."/>
            <person name="Abouelleil A."/>
            <person name="Allen A.W."/>
            <person name="Alvarado L."/>
            <person name="Arachchi H.M."/>
            <person name="Berlin A.M."/>
            <person name="Chapman S.B."/>
            <person name="Gainer-Dewar J."/>
            <person name="Goldberg J."/>
            <person name="Griggs A."/>
            <person name="Gujja S."/>
            <person name="Hansen M."/>
            <person name="Howarth C."/>
            <person name="Imamovic A."/>
            <person name="Ireland A."/>
            <person name="Larimer J."/>
            <person name="McCowan C."/>
            <person name="Murphy C."/>
            <person name="Pearson M."/>
            <person name="Poon T.W."/>
            <person name="Priest M."/>
            <person name="Roberts A."/>
            <person name="Saif S."/>
            <person name="Shea T."/>
            <person name="Sisk P."/>
            <person name="Sykes S."/>
            <person name="Wortman J."/>
            <person name="Nusbaum C."/>
            <person name="Birren B."/>
        </authorList>
    </citation>
    <scope>NUCLEOTIDE SEQUENCE [LARGE SCALE GENOMIC DNA]</scope>
    <source>
        <strain evidence="3 4">CBS 606.96</strain>
    </source>
</reference>
<protein>
    <submittedName>
        <fullName evidence="3">Uncharacterized protein</fullName>
    </submittedName>
</protein>
<dbReference type="GeneID" id="19173893"/>